<dbReference type="PRINTS" id="PR01713">
    <property type="entry name" value="NUCEPIMERASE"/>
</dbReference>
<comment type="similarity">
    <text evidence="1">Belongs to the NAD(P)-dependent epimerase/dehydratase family.</text>
</comment>
<evidence type="ECO:0000256" key="1">
    <source>
        <dbReference type="ARBA" id="ARBA00007637"/>
    </source>
</evidence>
<dbReference type="HOGENOM" id="CLU_007383_1_7_11"/>
<evidence type="ECO:0000313" key="3">
    <source>
        <dbReference type="EMBL" id="ACQ81333.1"/>
    </source>
</evidence>
<feature type="domain" description="NAD-dependent epimerase/dehydratase" evidence="2">
    <location>
        <begin position="7"/>
        <end position="139"/>
    </location>
</feature>
<dbReference type="Pfam" id="PF01370">
    <property type="entry name" value="Epimerase"/>
    <property type="match status" value="2"/>
</dbReference>
<gene>
    <name evidence="3" type="ordered locus">Bcav_3089</name>
</gene>
<dbReference type="InterPro" id="IPR001509">
    <property type="entry name" value="Epimerase_deHydtase"/>
</dbReference>
<evidence type="ECO:0000259" key="2">
    <source>
        <dbReference type="Pfam" id="PF01370"/>
    </source>
</evidence>
<dbReference type="AlphaFoldDB" id="C5C003"/>
<protein>
    <submittedName>
        <fullName evidence="3">NAD-dependent epimerase/dehydratase</fullName>
    </submittedName>
</protein>
<sequence length="352" mass="36435">MLGDVRILLTGGLGFIGSPTRRALVAAGHDIVVLDRADTADRKGRTGRTEPAPPPVPDGVEVIRADVRDLPAVRAATTHADAVVHLAAKVGLGVSLADLDDYVSVNDLGTAVVLRAAAEAGVGDVVLASSMVVYGEGRYTCTSDGVVAPLPRRAADLEAGEFEPRCPHCGGTLEPGLVTEDAALDPRNVYAATKVHDEHLLAVWARETGARATALRFHNVYGPGMPADTPYAGVASIFASELAAGRPPRVTEDGAQRRDFVHVDDVADAVVATLSRPGTPGTLRALNVGSGRVTTVGELAAALADARGGPRPVVTGSYRLGDVRHVAASSERAARELGWRARIALADGVADL</sequence>
<proteinExistence type="inferred from homology"/>
<organism evidence="3 4">
    <name type="scientific">Beutenbergia cavernae (strain ATCC BAA-8 / DSM 12333 / CCUG 43141 / JCM 11478 / NBRC 16432 / NCIMB 13614 / HKI 0122)</name>
    <dbReference type="NCBI Taxonomy" id="471853"/>
    <lineage>
        <taxon>Bacteria</taxon>
        <taxon>Bacillati</taxon>
        <taxon>Actinomycetota</taxon>
        <taxon>Actinomycetes</taxon>
        <taxon>Micrococcales</taxon>
        <taxon>Beutenbergiaceae</taxon>
        <taxon>Beutenbergia</taxon>
    </lineage>
</organism>
<accession>C5C003</accession>
<dbReference type="STRING" id="471853.Bcav_3089"/>
<dbReference type="KEGG" id="bcv:Bcav_3089"/>
<dbReference type="RefSeq" id="WP_015883573.1">
    <property type="nucleotide sequence ID" value="NC_012669.1"/>
</dbReference>
<dbReference type="SUPFAM" id="SSF51735">
    <property type="entry name" value="NAD(P)-binding Rossmann-fold domains"/>
    <property type="match status" value="1"/>
</dbReference>
<dbReference type="InterPro" id="IPR036291">
    <property type="entry name" value="NAD(P)-bd_dom_sf"/>
</dbReference>
<dbReference type="eggNOG" id="COG0451">
    <property type="taxonomic scope" value="Bacteria"/>
</dbReference>
<dbReference type="EMBL" id="CP001618">
    <property type="protein sequence ID" value="ACQ81333.1"/>
    <property type="molecule type" value="Genomic_DNA"/>
</dbReference>
<keyword evidence="4" id="KW-1185">Reference proteome</keyword>
<dbReference type="Proteomes" id="UP000007962">
    <property type="component" value="Chromosome"/>
</dbReference>
<reference evidence="3 4" key="1">
    <citation type="journal article" date="2009" name="Stand. Genomic Sci.">
        <title>Complete genome sequence of Beutenbergia cavernae type strain (HKI 0122).</title>
        <authorList>
            <person name="Land M."/>
            <person name="Pukall R."/>
            <person name="Abt B."/>
            <person name="Goker M."/>
            <person name="Rohde M."/>
            <person name="Glavina Del Rio T."/>
            <person name="Tice H."/>
            <person name="Copeland A."/>
            <person name="Cheng J.F."/>
            <person name="Lucas S."/>
            <person name="Chen F."/>
            <person name="Nolan M."/>
            <person name="Bruce D."/>
            <person name="Goodwin L."/>
            <person name="Pitluck S."/>
            <person name="Ivanova N."/>
            <person name="Mavromatis K."/>
            <person name="Ovchinnikova G."/>
            <person name="Pati A."/>
            <person name="Chen A."/>
            <person name="Palaniappan K."/>
            <person name="Hauser L."/>
            <person name="Chang Y.J."/>
            <person name="Jefferies C.C."/>
            <person name="Saunders E."/>
            <person name="Brettin T."/>
            <person name="Detter J.C."/>
            <person name="Han C."/>
            <person name="Chain P."/>
            <person name="Bristow J."/>
            <person name="Eisen J.A."/>
            <person name="Markowitz V."/>
            <person name="Hugenholtz P."/>
            <person name="Kyrpides N.C."/>
            <person name="Klenk H.P."/>
            <person name="Lapidus A."/>
        </authorList>
    </citation>
    <scope>NUCLEOTIDE SEQUENCE [LARGE SCALE GENOMIC DNA]</scope>
    <source>
        <strain evidence="4">ATCC BAA-8 / DSM 12333 / NBRC 16432</strain>
    </source>
</reference>
<feature type="domain" description="NAD-dependent epimerase/dehydratase" evidence="2">
    <location>
        <begin position="179"/>
        <end position="289"/>
    </location>
</feature>
<dbReference type="Gene3D" id="3.40.50.720">
    <property type="entry name" value="NAD(P)-binding Rossmann-like Domain"/>
    <property type="match status" value="1"/>
</dbReference>
<evidence type="ECO:0000313" key="4">
    <source>
        <dbReference type="Proteomes" id="UP000007962"/>
    </source>
</evidence>
<name>C5C003_BEUC1</name>
<dbReference type="PANTHER" id="PTHR43000">
    <property type="entry name" value="DTDP-D-GLUCOSE 4,6-DEHYDRATASE-RELATED"/>
    <property type="match status" value="1"/>
</dbReference>